<dbReference type="Proteomes" id="UP001062263">
    <property type="component" value="Chromosome"/>
</dbReference>
<organism evidence="3 4">
    <name type="scientific">Akkermansia biwaensis</name>
    <dbReference type="NCBI Taxonomy" id="2946555"/>
    <lineage>
        <taxon>Bacteria</taxon>
        <taxon>Pseudomonadati</taxon>
        <taxon>Verrucomicrobiota</taxon>
        <taxon>Verrucomicrobiia</taxon>
        <taxon>Verrucomicrobiales</taxon>
        <taxon>Akkermansiaceae</taxon>
        <taxon>Akkermansia</taxon>
    </lineage>
</organism>
<dbReference type="EMBL" id="AP025943">
    <property type="protein sequence ID" value="BDL42463.1"/>
    <property type="molecule type" value="Genomic_DNA"/>
</dbReference>
<reference evidence="3" key="1">
    <citation type="submission" date="2022-06" db="EMBL/GenBank/DDBJ databases">
        <title>Akkermansia biwalacus sp. nov., an anaerobic mucin-degrading bacterium isolated from human intestine.</title>
        <authorList>
            <person name="Kobayashi Y."/>
            <person name="Inoue S."/>
            <person name="Kawahara T."/>
            <person name="Kohda N."/>
        </authorList>
    </citation>
    <scope>NUCLEOTIDE SEQUENCE</scope>
    <source>
        <strain evidence="3">WON2089</strain>
    </source>
</reference>
<keyword evidence="1" id="KW-0175">Coiled coil</keyword>
<protein>
    <submittedName>
        <fullName evidence="3">Uncharacterized protein</fullName>
    </submittedName>
</protein>
<evidence type="ECO:0000256" key="1">
    <source>
        <dbReference type="SAM" id="Coils"/>
    </source>
</evidence>
<gene>
    <name evidence="3" type="ORF">Abiwalacus_00370</name>
</gene>
<evidence type="ECO:0000313" key="3">
    <source>
        <dbReference type="EMBL" id="BDL42463.1"/>
    </source>
</evidence>
<accession>A0ABN6QE51</accession>
<feature type="region of interest" description="Disordered" evidence="2">
    <location>
        <begin position="1"/>
        <end position="27"/>
    </location>
</feature>
<sequence>MSGAQGSFTREAAESGQKKSPAPRQNDLGTDLSSFKYGVLLVHNILQDCKQLKDILDSITTPETGQNKEETISFLWERAVLNNVILADSIRSNPAKYEATEDEAKELHAALVTVNQQLKDTLNLLRDLQKRNLLEIEFELMLETKRSILEGYLDKHQSYLSDQDCINAFEKNKGYPYLLQAFFAMYRKKDMNAARLFFREGAQKGSKEAQLMEALCAHPSPRKIMDGILEILPRLSAAAARITDRNTAEVNEESLVSLFNSLRFQISLLNRSPQSEKDSEYMLQTWKPAYQKAMQQFHQEWARIKSSQYFGNKNLEKAISGKSISLNVSINLKTLLKLQTQS</sequence>
<dbReference type="RefSeq" id="WP_215435786.1">
    <property type="nucleotide sequence ID" value="NZ_AP025943.1"/>
</dbReference>
<feature type="coiled-coil region" evidence="1">
    <location>
        <begin position="97"/>
        <end position="131"/>
    </location>
</feature>
<keyword evidence="4" id="KW-1185">Reference proteome</keyword>
<evidence type="ECO:0000313" key="4">
    <source>
        <dbReference type="Proteomes" id="UP001062263"/>
    </source>
</evidence>
<evidence type="ECO:0000256" key="2">
    <source>
        <dbReference type="SAM" id="MobiDB-lite"/>
    </source>
</evidence>
<name>A0ABN6QE51_9BACT</name>
<proteinExistence type="predicted"/>